<accession>A0A1A9WW31</accession>
<dbReference type="GO" id="GO:0005743">
    <property type="term" value="C:mitochondrial inner membrane"/>
    <property type="evidence" value="ECO:0007669"/>
    <property type="project" value="TreeGrafter"/>
</dbReference>
<dbReference type="EnsemblMetazoa" id="GBRI034607-RA">
    <property type="protein sequence ID" value="GBRI034607-PA"/>
    <property type="gene ID" value="GBRI034607"/>
</dbReference>
<proteinExistence type="inferred from homology"/>
<evidence type="ECO:0000313" key="5">
    <source>
        <dbReference type="EnsemblMetazoa" id="GBRI034607-PA"/>
    </source>
</evidence>
<evidence type="ECO:0000256" key="4">
    <source>
        <dbReference type="ARBA" id="ARBA00049984"/>
    </source>
</evidence>
<evidence type="ECO:0000256" key="3">
    <source>
        <dbReference type="ARBA" id="ARBA00023128"/>
    </source>
</evidence>
<dbReference type="CDD" id="cd05125">
    <property type="entry name" value="Mth938_2P1-like"/>
    <property type="match status" value="1"/>
</dbReference>
<dbReference type="Pfam" id="PF04430">
    <property type="entry name" value="DUF498"/>
    <property type="match status" value="1"/>
</dbReference>
<keyword evidence="6" id="KW-1185">Reference proteome</keyword>
<dbReference type="GO" id="GO:0032981">
    <property type="term" value="P:mitochondrial respiratory chain complex I assembly"/>
    <property type="evidence" value="ECO:0007669"/>
    <property type="project" value="InterPro"/>
</dbReference>
<protein>
    <recommendedName>
        <fullName evidence="2">NADH dehydrogenase [ubiquinone] 1 alpha subcomplex assembly factor 3</fullName>
    </recommendedName>
</protein>
<comment type="similarity">
    <text evidence="4">Belongs to the NDUFAF3 family.</text>
</comment>
<dbReference type="AlphaFoldDB" id="A0A1A9WW31"/>
<dbReference type="Gene3D" id="3.40.1230.10">
    <property type="entry name" value="MTH938-like"/>
    <property type="match status" value="1"/>
</dbReference>
<reference evidence="5" key="2">
    <citation type="submission" date="2020-05" db="UniProtKB">
        <authorList>
            <consortium name="EnsemblMetazoa"/>
        </authorList>
    </citation>
    <scope>IDENTIFICATION</scope>
    <source>
        <strain evidence="5">IAEA</strain>
    </source>
</reference>
<dbReference type="InterPro" id="IPR034095">
    <property type="entry name" value="NDUF3"/>
</dbReference>
<dbReference type="Proteomes" id="UP000091820">
    <property type="component" value="Unassembled WGS sequence"/>
</dbReference>
<evidence type="ECO:0000256" key="2">
    <source>
        <dbReference type="ARBA" id="ARBA00021776"/>
    </source>
</evidence>
<dbReference type="PANTHER" id="PTHR21192">
    <property type="entry name" value="NUCLEAR PROTEIN E3-3"/>
    <property type="match status" value="1"/>
</dbReference>
<reference evidence="6" key="1">
    <citation type="submission" date="2014-03" db="EMBL/GenBank/DDBJ databases">
        <authorList>
            <person name="Aksoy S."/>
            <person name="Warren W."/>
            <person name="Wilson R.K."/>
        </authorList>
    </citation>
    <scope>NUCLEOTIDE SEQUENCE [LARGE SCALE GENOMIC DNA]</scope>
    <source>
        <strain evidence="6">IAEA</strain>
    </source>
</reference>
<dbReference type="STRING" id="37001.A0A1A9WW31"/>
<evidence type="ECO:0000313" key="6">
    <source>
        <dbReference type="Proteomes" id="UP000091820"/>
    </source>
</evidence>
<keyword evidence="3" id="KW-0496">Mitochondrion</keyword>
<sequence length="215" mass="24466">MAFIHRLGKSVYLTSLVSIRNINTSGVWRHSKAYDCDGKTKVNIFNTQQELGVMITGYSQYGFRLNNDMVVIGPIAVFPKSVLSWNVNNLNDINEESLSLFTALEPKLDVLIVGTGDQEMTPNFSKRILHFMRTHKINTEVLRTEQVRLYVNSYEVFKLIAHCLQACATFNFLNAENRMVGAALIPPVHVAYNENDLLVSNKNTLKYLTFENDEK</sequence>
<name>A0A1A9WW31_9MUSC</name>
<evidence type="ECO:0000256" key="1">
    <source>
        <dbReference type="ARBA" id="ARBA00004173"/>
    </source>
</evidence>
<dbReference type="InterPro" id="IPR007523">
    <property type="entry name" value="NDUFAF3/AAMDC"/>
</dbReference>
<comment type="subcellular location">
    <subcellularLocation>
        <location evidence="1">Mitochondrion</location>
    </subcellularLocation>
</comment>
<dbReference type="VEuPathDB" id="VectorBase:GBRI034607"/>
<organism evidence="5 6">
    <name type="scientific">Glossina brevipalpis</name>
    <dbReference type="NCBI Taxonomy" id="37001"/>
    <lineage>
        <taxon>Eukaryota</taxon>
        <taxon>Metazoa</taxon>
        <taxon>Ecdysozoa</taxon>
        <taxon>Arthropoda</taxon>
        <taxon>Hexapoda</taxon>
        <taxon>Insecta</taxon>
        <taxon>Pterygota</taxon>
        <taxon>Neoptera</taxon>
        <taxon>Endopterygota</taxon>
        <taxon>Diptera</taxon>
        <taxon>Brachycera</taxon>
        <taxon>Muscomorpha</taxon>
        <taxon>Hippoboscoidea</taxon>
        <taxon>Glossinidae</taxon>
        <taxon>Glossina</taxon>
    </lineage>
</organism>
<dbReference type="InterPro" id="IPR036748">
    <property type="entry name" value="MTH938-like_sf"/>
</dbReference>
<dbReference type="SUPFAM" id="SSF64076">
    <property type="entry name" value="MTH938-like"/>
    <property type="match status" value="1"/>
</dbReference>
<dbReference type="PANTHER" id="PTHR21192:SF2">
    <property type="entry name" value="NADH DEHYDROGENASE [UBIQUINONE] 1 ALPHA SUBCOMPLEX ASSEMBLY FACTOR 3"/>
    <property type="match status" value="1"/>
</dbReference>